<reference evidence="1" key="1">
    <citation type="submission" date="2016-10" db="EMBL/GenBank/DDBJ databases">
        <authorList>
            <person name="de Groot N.N."/>
        </authorList>
    </citation>
    <scope>NUCLEOTIDE SEQUENCE</scope>
</reference>
<accession>A0A1W1E8K0</accession>
<dbReference type="EMBL" id="FPIB01000010">
    <property type="protein sequence ID" value="SFV90181.1"/>
    <property type="molecule type" value="Genomic_DNA"/>
</dbReference>
<gene>
    <name evidence="1" type="ORF">MNB_SV-4-1297</name>
</gene>
<name>A0A1W1E8K0_9ZZZZ</name>
<proteinExistence type="predicted"/>
<protein>
    <submittedName>
        <fullName evidence="1">Uncharacterized protein</fullName>
    </submittedName>
</protein>
<dbReference type="AlphaFoldDB" id="A0A1W1E8K0"/>
<sequence>MPTDTELFESYKGEAREIILQSFIDEGMFTQTVYTLDDMTEEDIELEVSNWLNAYEIEQLKAIEKNAPESVWDALTVESLNQMLKTPTELREVA</sequence>
<organism evidence="1">
    <name type="scientific">hydrothermal vent metagenome</name>
    <dbReference type="NCBI Taxonomy" id="652676"/>
    <lineage>
        <taxon>unclassified sequences</taxon>
        <taxon>metagenomes</taxon>
        <taxon>ecological metagenomes</taxon>
    </lineage>
</organism>
<evidence type="ECO:0000313" key="1">
    <source>
        <dbReference type="EMBL" id="SFV90181.1"/>
    </source>
</evidence>